<dbReference type="PROSITE" id="PS50835">
    <property type="entry name" value="IG_LIKE"/>
    <property type="match status" value="6"/>
</dbReference>
<feature type="domain" description="Ig-like" evidence="3">
    <location>
        <begin position="303"/>
        <end position="392"/>
    </location>
</feature>
<dbReference type="CDD" id="cd00096">
    <property type="entry name" value="Ig"/>
    <property type="match status" value="4"/>
</dbReference>
<evidence type="ECO:0000313" key="5">
    <source>
        <dbReference type="Proteomes" id="UP000472261"/>
    </source>
</evidence>
<dbReference type="AlphaFoldDB" id="A0A669QMY4"/>
<name>A0A669QMY4_PHACC</name>
<reference evidence="4" key="2">
    <citation type="submission" date="2025-09" db="UniProtKB">
        <authorList>
            <consortium name="Ensembl"/>
        </authorList>
    </citation>
    <scope>IDENTIFICATION</scope>
</reference>
<keyword evidence="1" id="KW-0393">Immunoglobulin domain</keyword>
<dbReference type="PANTHER" id="PTHR10075">
    <property type="entry name" value="BASIGIN RELATED"/>
    <property type="match status" value="1"/>
</dbReference>
<evidence type="ECO:0000259" key="3">
    <source>
        <dbReference type="PROSITE" id="PS50835"/>
    </source>
</evidence>
<dbReference type="InterPro" id="IPR013098">
    <property type="entry name" value="Ig_I-set"/>
</dbReference>
<dbReference type="SMART" id="SM00409">
    <property type="entry name" value="IG"/>
    <property type="match status" value="6"/>
</dbReference>
<dbReference type="Ensembl" id="ENSPCLT00000020410.1">
    <property type="protein sequence ID" value="ENSPCLP00000015496.1"/>
    <property type="gene ID" value="ENSPCLG00000012642.1"/>
</dbReference>
<dbReference type="SMART" id="SM00408">
    <property type="entry name" value="IGc2"/>
    <property type="match status" value="6"/>
</dbReference>
<evidence type="ECO:0000256" key="2">
    <source>
        <dbReference type="SAM" id="SignalP"/>
    </source>
</evidence>
<dbReference type="InterPro" id="IPR036179">
    <property type="entry name" value="Ig-like_dom_sf"/>
</dbReference>
<dbReference type="Proteomes" id="UP000472261">
    <property type="component" value="Unplaced"/>
</dbReference>
<sequence>MQCLLRGLCCGPISLLLFLEPPYFVTHLEPLEVSVGDYTTLQCHVAGTPEITVSWYKGDTKLRSTPEYKVFFKDNIASLTFNKVVIDDSGEYICKAENSVGTASTKALLTVQERKRPPSFARRLKDIEHPVGLPLKLMCRLNGSEPITVTWHKDGVQLSDDHNVHTSFVDNVAVLQLVRTEMNHTGQYTCTATNAVGTANTSARLTVTAPVFDTKPQSIDVPFGESADFECHVIGAQPIQITWSKDGREIRTGGNFNITFVANTAHLRVLRVGKGDSGQYTCQASNEAGKDFCSAQLTVKEPPKFIKKPEALRFVRQGDTVQLECKITGTPEIKITWYKNDQALQASNRLHMSFVESTAVLTILDASAEDAGDYICEAQNSAGTASCSTSVSVKEPPVFSKVPSPVDTLKGSDVILQCEIAGTPPFEVAWFKDRRQVRSSKKFKVTAKHSIASLHILSLESQDTGEYQCKAMNEVGSDTCTCPVKFKEPPRFTKKLSDTAIFVGEPTALQAVVEGSPPISVVWLKDKGEVIRESENVQMWFMDNIATLEIASAEGADVGKYICQIKNDAGMRECSAFLQVLGGYSLLHRYHVL</sequence>
<proteinExistence type="predicted"/>
<dbReference type="PANTHER" id="PTHR10075:SF14">
    <property type="entry name" value="CELL ADHESION MOLECULE DSCAM2-RELATED"/>
    <property type="match status" value="1"/>
</dbReference>
<protein>
    <recommendedName>
        <fullName evidence="3">Ig-like domain-containing protein</fullName>
    </recommendedName>
</protein>
<reference evidence="4" key="1">
    <citation type="submission" date="2025-08" db="UniProtKB">
        <authorList>
            <consortium name="Ensembl"/>
        </authorList>
    </citation>
    <scope>IDENTIFICATION</scope>
</reference>
<dbReference type="InterPro" id="IPR003598">
    <property type="entry name" value="Ig_sub2"/>
</dbReference>
<feature type="domain" description="Ig-like" evidence="3">
    <location>
        <begin position="210"/>
        <end position="298"/>
    </location>
</feature>
<feature type="domain" description="Ig-like" evidence="3">
    <location>
        <begin position="397"/>
        <end position="481"/>
    </location>
</feature>
<feature type="domain" description="Ig-like" evidence="3">
    <location>
        <begin position="118"/>
        <end position="208"/>
    </location>
</feature>
<dbReference type="Pfam" id="PF07679">
    <property type="entry name" value="I-set"/>
    <property type="match status" value="6"/>
</dbReference>
<feature type="domain" description="Ig-like" evidence="3">
    <location>
        <begin position="490"/>
        <end position="579"/>
    </location>
</feature>
<dbReference type="InterPro" id="IPR013783">
    <property type="entry name" value="Ig-like_fold"/>
</dbReference>
<keyword evidence="5" id="KW-1185">Reference proteome</keyword>
<feature type="domain" description="Ig-like" evidence="3">
    <location>
        <begin position="22"/>
        <end position="110"/>
    </location>
</feature>
<feature type="signal peptide" evidence="2">
    <location>
        <begin position="1"/>
        <end position="18"/>
    </location>
</feature>
<dbReference type="InterPro" id="IPR007110">
    <property type="entry name" value="Ig-like_dom"/>
</dbReference>
<dbReference type="Gene3D" id="2.60.40.10">
    <property type="entry name" value="Immunoglobulins"/>
    <property type="match status" value="6"/>
</dbReference>
<dbReference type="FunFam" id="2.60.40.10:FF:000022">
    <property type="entry name" value="Cardiac titin"/>
    <property type="match status" value="6"/>
</dbReference>
<evidence type="ECO:0000313" key="4">
    <source>
        <dbReference type="Ensembl" id="ENSPCLP00000015496.1"/>
    </source>
</evidence>
<accession>A0A669QMY4</accession>
<dbReference type="SUPFAM" id="SSF48726">
    <property type="entry name" value="Immunoglobulin"/>
    <property type="match status" value="6"/>
</dbReference>
<evidence type="ECO:0000256" key="1">
    <source>
        <dbReference type="ARBA" id="ARBA00023319"/>
    </source>
</evidence>
<dbReference type="InterPro" id="IPR003599">
    <property type="entry name" value="Ig_sub"/>
</dbReference>
<feature type="chain" id="PRO_5025502370" description="Ig-like domain-containing protein" evidence="2">
    <location>
        <begin position="19"/>
        <end position="593"/>
    </location>
</feature>
<keyword evidence="2" id="KW-0732">Signal</keyword>
<organism evidence="4 5">
    <name type="scientific">Phasianus colchicus</name>
    <name type="common">Common pheasant</name>
    <dbReference type="NCBI Taxonomy" id="9054"/>
    <lineage>
        <taxon>Eukaryota</taxon>
        <taxon>Metazoa</taxon>
        <taxon>Chordata</taxon>
        <taxon>Craniata</taxon>
        <taxon>Vertebrata</taxon>
        <taxon>Euteleostomi</taxon>
        <taxon>Archelosauria</taxon>
        <taxon>Archosauria</taxon>
        <taxon>Dinosauria</taxon>
        <taxon>Saurischia</taxon>
        <taxon>Theropoda</taxon>
        <taxon>Coelurosauria</taxon>
        <taxon>Aves</taxon>
        <taxon>Neognathae</taxon>
        <taxon>Galloanserae</taxon>
        <taxon>Galliformes</taxon>
        <taxon>Phasianidae</taxon>
        <taxon>Phasianinae</taxon>
        <taxon>Phasianus</taxon>
    </lineage>
</organism>